<feature type="chain" id="PRO_5004548675" description="Apple domain-containing protein" evidence="1">
    <location>
        <begin position="17"/>
        <end position="414"/>
    </location>
</feature>
<evidence type="ECO:0000313" key="3">
    <source>
        <dbReference type="Proteomes" id="UP000015100"/>
    </source>
</evidence>
<reference evidence="3" key="2">
    <citation type="submission" date="2013-04" db="EMBL/GenBank/DDBJ databases">
        <title>Genomic mechanisms accounting for the adaptation to parasitism in nematode-trapping fungi.</title>
        <authorList>
            <person name="Ahren D.G."/>
        </authorList>
    </citation>
    <scope>NUCLEOTIDE SEQUENCE [LARGE SCALE GENOMIC DNA]</scope>
    <source>
        <strain evidence="3">CBS 200.50</strain>
    </source>
</reference>
<protein>
    <recommendedName>
        <fullName evidence="4">Apple domain-containing protein</fullName>
    </recommendedName>
</protein>
<accession>S8BS21</accession>
<dbReference type="AlphaFoldDB" id="S8BS21"/>
<evidence type="ECO:0000256" key="1">
    <source>
        <dbReference type="SAM" id="SignalP"/>
    </source>
</evidence>
<dbReference type="Proteomes" id="UP000015100">
    <property type="component" value="Unassembled WGS sequence"/>
</dbReference>
<comment type="caution">
    <text evidence="2">The sequence shown here is derived from an EMBL/GenBank/DDBJ whole genome shotgun (WGS) entry which is preliminary data.</text>
</comment>
<dbReference type="OrthoDB" id="10491758at2759"/>
<organism evidence="2 3">
    <name type="scientific">Dactylellina haptotyla (strain CBS 200.50)</name>
    <name type="common">Nematode-trapping fungus</name>
    <name type="synonym">Monacrosporium haptotylum</name>
    <dbReference type="NCBI Taxonomy" id="1284197"/>
    <lineage>
        <taxon>Eukaryota</taxon>
        <taxon>Fungi</taxon>
        <taxon>Dikarya</taxon>
        <taxon>Ascomycota</taxon>
        <taxon>Pezizomycotina</taxon>
        <taxon>Orbiliomycetes</taxon>
        <taxon>Orbiliales</taxon>
        <taxon>Orbiliaceae</taxon>
        <taxon>Dactylellina</taxon>
    </lineage>
</organism>
<dbReference type="STRING" id="1284197.S8BS21"/>
<feature type="signal peptide" evidence="1">
    <location>
        <begin position="1"/>
        <end position="16"/>
    </location>
</feature>
<keyword evidence="3" id="KW-1185">Reference proteome</keyword>
<reference evidence="2 3" key="1">
    <citation type="journal article" date="2013" name="PLoS Genet.">
        <title>Genomic mechanisms accounting for the adaptation to parasitism in nematode-trapping fungi.</title>
        <authorList>
            <person name="Meerupati T."/>
            <person name="Andersson K.M."/>
            <person name="Friman E."/>
            <person name="Kumar D."/>
            <person name="Tunlid A."/>
            <person name="Ahren D."/>
        </authorList>
    </citation>
    <scope>NUCLEOTIDE SEQUENCE [LARGE SCALE GENOMIC DNA]</scope>
    <source>
        <strain evidence="2 3">CBS 200.50</strain>
    </source>
</reference>
<name>S8BS21_DACHA</name>
<evidence type="ECO:0000313" key="2">
    <source>
        <dbReference type="EMBL" id="EPS38017.1"/>
    </source>
</evidence>
<dbReference type="EMBL" id="AQGS01000592">
    <property type="protein sequence ID" value="EPS38017.1"/>
    <property type="molecule type" value="Genomic_DNA"/>
</dbReference>
<keyword evidence="1" id="KW-0732">Signal</keyword>
<dbReference type="HOGENOM" id="CLU_694483_0_0_1"/>
<evidence type="ECO:0008006" key="4">
    <source>
        <dbReference type="Google" id="ProtNLM"/>
    </source>
</evidence>
<gene>
    <name evidence="2" type="ORF">H072_8247</name>
</gene>
<sequence>MRYLPFVTLLASLVAALPAPAEVGDDARLVDVSPSKLDARSVNMCSKIPVVFIVPILKALKATPFCSDFLHITPVRKTVTSVKGTVTSYTSTSTQINTENILTTQLFYETSDITTTTGTTYVPVTDIQSTTITAVLSTSTVTQTTVDSFVNVPTPTKTRTVTSIVFAHYVNKRDVEKRHIPVPSMLVKSASADISAACSCLGLPTPTITTTVTTTSTVYTVASTQSVSTVIQTSDVTTTITNYINVIDVETTTITVDQTSTVPSIAVTTIVVHATSTITPVASTVTSVVSTTVTTDPCDPTNGIKYLDEVYNSRGIFHTGYDVNKSVVSFGQIPLVECCRRCFATPGCVVGSTLIGGYGCYVLVNAITPVVGQSATCPSGLDYIDVFTGPSIGLPTVATQNGVFVLGPCYGTSS</sequence>
<proteinExistence type="predicted"/>